<evidence type="ECO:0000256" key="1">
    <source>
        <dbReference type="SAM" id="MobiDB-lite"/>
    </source>
</evidence>
<feature type="region of interest" description="Disordered" evidence="1">
    <location>
        <begin position="21"/>
        <end position="50"/>
    </location>
</feature>
<organism evidence="2">
    <name type="scientific">Ralstonia syzygii R24</name>
    <dbReference type="NCBI Taxonomy" id="907261"/>
    <lineage>
        <taxon>Bacteria</taxon>
        <taxon>Pseudomonadati</taxon>
        <taxon>Pseudomonadota</taxon>
        <taxon>Betaproteobacteria</taxon>
        <taxon>Burkholderiales</taxon>
        <taxon>Burkholderiaceae</taxon>
        <taxon>Ralstonia</taxon>
        <taxon>Ralstonia solanacearum species complex</taxon>
    </lineage>
</organism>
<gene>
    <name evidence="2" type="ORF">RALSY_40858</name>
</gene>
<accession>G3A8A2</accession>
<evidence type="ECO:0000313" key="2">
    <source>
        <dbReference type="EMBL" id="CCA86627.1"/>
    </source>
</evidence>
<proteinExistence type="predicted"/>
<dbReference type="EMBL" id="FR854089">
    <property type="protein sequence ID" value="CCA86627.1"/>
    <property type="molecule type" value="Genomic_DNA"/>
</dbReference>
<sequence length="80" mass="8680">MRRRSVALDLRLTGAARVAPLSKGLGKSSRASQNHDRTFSNRTPPSDGFRQHVDQIDAVFSGQMPCSATSNVAVSVQLLR</sequence>
<name>G3A8A2_9RALS</name>
<reference evidence="2" key="1">
    <citation type="journal article" date="2011" name="PLoS ONE">
        <title>Ralstonia syzygii, the Blood Disease Bacterium and some Asian R. solanacearum strains form a single genomic species despite divergent lifestyles.</title>
        <authorList>
            <person name="Remenant B."/>
            <person name="de Cambiaire J.C."/>
            <person name="Cellier G."/>
            <person name="Jacobs J.M."/>
            <person name="Mangenot S."/>
            <person name="Barbe V."/>
            <person name="Lajus A."/>
            <person name="Vallenet D."/>
            <person name="Medigue C."/>
            <person name="Fegan M."/>
            <person name="Allen C."/>
            <person name="Prior P."/>
        </authorList>
    </citation>
    <scope>NUCLEOTIDE SEQUENCE</scope>
    <source>
        <strain evidence="2">R24</strain>
    </source>
</reference>
<protein>
    <submittedName>
        <fullName evidence="2">Uncharacterized protein</fullName>
    </submittedName>
</protein>
<dbReference type="AlphaFoldDB" id="G3A8A2"/>
<reference evidence="2" key="2">
    <citation type="submission" date="2011-04" db="EMBL/GenBank/DDBJ databases">
        <authorList>
            <person name="Genoscope - CEA"/>
        </authorList>
    </citation>
    <scope>NUCLEOTIDE SEQUENCE</scope>
    <source>
        <strain evidence="2">R24</strain>
    </source>
</reference>